<dbReference type="EMBL" id="ANNX02000027">
    <property type="protein sequence ID" value="KYC40510.1"/>
    <property type="molecule type" value="Genomic_DNA"/>
</dbReference>
<gene>
    <name evidence="1" type="ORF">WA1_25645</name>
</gene>
<keyword evidence="2" id="KW-1185">Reference proteome</keyword>
<comment type="caution">
    <text evidence="1">The sequence shown here is derived from an EMBL/GenBank/DDBJ whole genome shotgun (WGS) entry which is preliminary data.</text>
</comment>
<proteinExistence type="predicted"/>
<name>A0A139X747_9CYAN</name>
<accession>A0A139X747</accession>
<dbReference type="STRING" id="128403.WA1_25645"/>
<reference evidence="1 2" key="1">
    <citation type="journal article" date="2013" name="Genome Biol. Evol.">
        <title>Genomes of Stigonematalean cyanobacteria (subsection V) and the evolution of oxygenic photosynthesis from prokaryotes to plastids.</title>
        <authorList>
            <person name="Dagan T."/>
            <person name="Roettger M."/>
            <person name="Stucken K."/>
            <person name="Landan G."/>
            <person name="Koch R."/>
            <person name="Major P."/>
            <person name="Gould S.B."/>
            <person name="Goremykin V.V."/>
            <person name="Rippka R."/>
            <person name="Tandeau de Marsac N."/>
            <person name="Gugger M."/>
            <person name="Lockhart P.J."/>
            <person name="Allen J.F."/>
            <person name="Brune I."/>
            <person name="Maus I."/>
            <person name="Puhler A."/>
            <person name="Martin W.F."/>
        </authorList>
    </citation>
    <scope>NUCLEOTIDE SEQUENCE [LARGE SCALE GENOMIC DNA]</scope>
    <source>
        <strain evidence="1 2">PCC 7110</strain>
    </source>
</reference>
<organism evidence="1 2">
    <name type="scientific">Scytonema hofmannii PCC 7110</name>
    <dbReference type="NCBI Taxonomy" id="128403"/>
    <lineage>
        <taxon>Bacteria</taxon>
        <taxon>Bacillati</taxon>
        <taxon>Cyanobacteriota</taxon>
        <taxon>Cyanophyceae</taxon>
        <taxon>Nostocales</taxon>
        <taxon>Scytonemataceae</taxon>
        <taxon>Scytonema</taxon>
    </lineage>
</organism>
<evidence type="ECO:0000313" key="2">
    <source>
        <dbReference type="Proteomes" id="UP000076925"/>
    </source>
</evidence>
<dbReference type="Proteomes" id="UP000076925">
    <property type="component" value="Unassembled WGS sequence"/>
</dbReference>
<protein>
    <submittedName>
        <fullName evidence="1">Uncharacterized protein</fullName>
    </submittedName>
</protein>
<dbReference type="AlphaFoldDB" id="A0A139X747"/>
<evidence type="ECO:0000313" key="1">
    <source>
        <dbReference type="EMBL" id="KYC40510.1"/>
    </source>
</evidence>
<sequence>MPLRLEIAAIQAKPTYVGFKTLIFSKSAQADFVCVVANYIRPNLLKLSAFWSVLNPLTIPALPGLVYCLTQVLNDLIAEFWYLSDMKPQMNADKRRCLEKYFLYSPYLAVSPVLHK</sequence>